<accession>A0A8J2WF58</accession>
<comment type="caution">
    <text evidence="2">The sequence shown here is derived from an EMBL/GenBank/DDBJ whole genome shotgun (WGS) entry which is preliminary data.</text>
</comment>
<feature type="compositionally biased region" description="Basic and acidic residues" evidence="1">
    <location>
        <begin position="168"/>
        <end position="186"/>
    </location>
</feature>
<dbReference type="EMBL" id="CAKKNE010000001">
    <property type="protein sequence ID" value="CAH0366045.1"/>
    <property type="molecule type" value="Genomic_DNA"/>
</dbReference>
<dbReference type="OrthoDB" id="10613629at2759"/>
<evidence type="ECO:0000313" key="3">
    <source>
        <dbReference type="Proteomes" id="UP000789595"/>
    </source>
</evidence>
<feature type="compositionally biased region" description="Basic residues" evidence="1">
    <location>
        <begin position="122"/>
        <end position="165"/>
    </location>
</feature>
<feature type="region of interest" description="Disordered" evidence="1">
    <location>
        <begin position="108"/>
        <end position="244"/>
    </location>
</feature>
<reference evidence="2" key="1">
    <citation type="submission" date="2021-11" db="EMBL/GenBank/DDBJ databases">
        <authorList>
            <consortium name="Genoscope - CEA"/>
            <person name="William W."/>
        </authorList>
    </citation>
    <scope>NUCLEOTIDE SEQUENCE</scope>
</reference>
<evidence type="ECO:0000313" key="2">
    <source>
        <dbReference type="EMBL" id="CAH0366045.1"/>
    </source>
</evidence>
<name>A0A8J2WF58_9STRA</name>
<organism evidence="2 3">
    <name type="scientific">Pelagomonas calceolata</name>
    <dbReference type="NCBI Taxonomy" id="35677"/>
    <lineage>
        <taxon>Eukaryota</taxon>
        <taxon>Sar</taxon>
        <taxon>Stramenopiles</taxon>
        <taxon>Ochrophyta</taxon>
        <taxon>Pelagophyceae</taxon>
        <taxon>Pelagomonadales</taxon>
        <taxon>Pelagomonadaceae</taxon>
        <taxon>Pelagomonas</taxon>
    </lineage>
</organism>
<evidence type="ECO:0000256" key="1">
    <source>
        <dbReference type="SAM" id="MobiDB-lite"/>
    </source>
</evidence>
<feature type="compositionally biased region" description="Basic residues" evidence="1">
    <location>
        <begin position="187"/>
        <end position="209"/>
    </location>
</feature>
<feature type="compositionally biased region" description="Basic and acidic residues" evidence="1">
    <location>
        <begin position="26"/>
        <end position="42"/>
    </location>
</feature>
<keyword evidence="3" id="KW-1185">Reference proteome</keyword>
<gene>
    <name evidence="2" type="ORF">PECAL_1P25150</name>
</gene>
<proteinExistence type="predicted"/>
<feature type="region of interest" description="Disordered" evidence="1">
    <location>
        <begin position="26"/>
        <end position="61"/>
    </location>
</feature>
<dbReference type="Proteomes" id="UP000789595">
    <property type="component" value="Unassembled WGS sequence"/>
</dbReference>
<sequence>MPKFVPVADPEAPRWEQDEAKLAKHRNFDSHVVARDQTEQRKLAAGRRAATNADEGRANRGFEQGAVGWGVVGTFGSEARDADAQARPAEGSLKMVQNEKGLWVRAAREEGAVEEAPPPPRSRSRSRSRSRGRRRRDRSRSRSRGRRRRDRSRSRSRGRRRRRSPSPRSREPTREDRERAALDKLRRERRPPAPRRPPPPRHPQRRPPSPKRAMPPPPPRRPPTPPPQRAPSPENDEAPPDFSFSCSQLVDRLLEVFNSDAPPQHRKAAIEQCFAEDGLSVAPLRAGKRPTAQQGAKAVESIVAASERLTEASPSIRVFMESGDEAESDPDPAHPTLVLDVYAAGSAPGLAAVVKGTPATTLVLWRCLKNRLTHAWVAPDRDDYAADWAAVDEDRFLQSRAMAATNEVLAEQLPAGQDYWNFHFNNYSVDIVDI</sequence>
<protein>
    <submittedName>
        <fullName evidence="2">Uncharacterized protein</fullName>
    </submittedName>
</protein>
<feature type="compositionally biased region" description="Pro residues" evidence="1">
    <location>
        <begin position="213"/>
        <end position="230"/>
    </location>
</feature>
<dbReference type="AlphaFoldDB" id="A0A8J2WF58"/>